<dbReference type="InterPro" id="IPR036890">
    <property type="entry name" value="HATPase_C_sf"/>
</dbReference>
<protein>
    <submittedName>
        <fullName evidence="3">ATP-binding protein</fullName>
    </submittedName>
</protein>
<sequence>MVLRNRPDAAAKARQVSRWFVRQLAPPVDDRSAQDVDLVVTELVTNAVRHARGTTCVLSLDARPDAVEVTVLDSDPEPPRPRAPDFSGRLGGFGWLMIRRLARKVTVVLVPNGKAICALVPR</sequence>
<keyword evidence="3" id="KW-0547">Nucleotide-binding</keyword>
<reference evidence="3 4" key="1">
    <citation type="journal article" date="2015" name="ISME J.">
        <title>Draft Genome Sequence of Streptomyces incarnatus NRRL8089, which Produces the Nucleoside Antibiotic Sinefungin.</title>
        <authorList>
            <person name="Oshima K."/>
            <person name="Hattori M."/>
            <person name="Shimizu H."/>
            <person name="Fukuda K."/>
            <person name="Nemoto M."/>
            <person name="Inagaki K."/>
            <person name="Tamura T."/>
        </authorList>
    </citation>
    <scope>NUCLEOTIDE SEQUENCE [LARGE SCALE GENOMIC DNA]</scope>
    <source>
        <strain evidence="3 4">NRRL 8089</strain>
    </source>
</reference>
<dbReference type="InterPro" id="IPR050267">
    <property type="entry name" value="Anti-sigma-factor_SerPK"/>
</dbReference>
<dbReference type="InterPro" id="IPR003594">
    <property type="entry name" value="HATPase_dom"/>
</dbReference>
<accession>A0ABM5TF82</accession>
<evidence type="ECO:0000259" key="2">
    <source>
        <dbReference type="Pfam" id="PF13581"/>
    </source>
</evidence>
<keyword evidence="3" id="KW-0067">ATP-binding</keyword>
<dbReference type="EMBL" id="CP011497">
    <property type="protein sequence ID" value="AKJ09555.1"/>
    <property type="molecule type" value="Genomic_DNA"/>
</dbReference>
<name>A0ABM5TF82_9ACTN</name>
<dbReference type="Gene3D" id="3.30.565.10">
    <property type="entry name" value="Histidine kinase-like ATPase, C-terminal domain"/>
    <property type="match status" value="1"/>
</dbReference>
<dbReference type="SUPFAM" id="SSF55874">
    <property type="entry name" value="ATPase domain of HSP90 chaperone/DNA topoisomerase II/histidine kinase"/>
    <property type="match status" value="1"/>
</dbReference>
<organism evidence="3 4">
    <name type="scientific">Streptomyces incarnatus</name>
    <dbReference type="NCBI Taxonomy" id="665007"/>
    <lineage>
        <taxon>Bacteria</taxon>
        <taxon>Bacillati</taxon>
        <taxon>Actinomycetota</taxon>
        <taxon>Actinomycetes</taxon>
        <taxon>Kitasatosporales</taxon>
        <taxon>Streptomycetaceae</taxon>
        <taxon>Streptomyces</taxon>
    </lineage>
</organism>
<feature type="domain" description="Histidine kinase/HSP90-like ATPase" evidence="2">
    <location>
        <begin position="5"/>
        <end position="117"/>
    </location>
</feature>
<dbReference type="PANTHER" id="PTHR35526:SF3">
    <property type="entry name" value="ANTI-SIGMA-F FACTOR RSBW"/>
    <property type="match status" value="1"/>
</dbReference>
<keyword evidence="4" id="KW-1185">Reference proteome</keyword>
<dbReference type="Pfam" id="PF13581">
    <property type="entry name" value="HATPase_c_2"/>
    <property type="match status" value="1"/>
</dbReference>
<dbReference type="CDD" id="cd16936">
    <property type="entry name" value="HATPase_RsbW-like"/>
    <property type="match status" value="1"/>
</dbReference>
<evidence type="ECO:0000256" key="1">
    <source>
        <dbReference type="ARBA" id="ARBA00022527"/>
    </source>
</evidence>
<evidence type="ECO:0000313" key="4">
    <source>
        <dbReference type="Proteomes" id="UP000035366"/>
    </source>
</evidence>
<evidence type="ECO:0000313" key="3">
    <source>
        <dbReference type="EMBL" id="AKJ09555.1"/>
    </source>
</evidence>
<keyword evidence="1" id="KW-0418">Kinase</keyword>
<keyword evidence="1" id="KW-0723">Serine/threonine-protein kinase</keyword>
<dbReference type="GO" id="GO:0005524">
    <property type="term" value="F:ATP binding"/>
    <property type="evidence" value="ECO:0007669"/>
    <property type="project" value="UniProtKB-KW"/>
</dbReference>
<dbReference type="Proteomes" id="UP000035366">
    <property type="component" value="Chromosome"/>
</dbReference>
<dbReference type="PANTHER" id="PTHR35526">
    <property type="entry name" value="ANTI-SIGMA-F FACTOR RSBW-RELATED"/>
    <property type="match status" value="1"/>
</dbReference>
<keyword evidence="1" id="KW-0808">Transferase</keyword>
<gene>
    <name evidence="3" type="ORF">ABB07_05840</name>
</gene>
<proteinExistence type="predicted"/>